<dbReference type="Proteomes" id="UP000178347">
    <property type="component" value="Unassembled WGS sequence"/>
</dbReference>
<evidence type="ECO:0000313" key="1">
    <source>
        <dbReference type="EMBL" id="OGH75516.1"/>
    </source>
</evidence>
<proteinExistence type="predicted"/>
<evidence type="ECO:0000313" key="2">
    <source>
        <dbReference type="Proteomes" id="UP000178347"/>
    </source>
</evidence>
<evidence type="ECO:0008006" key="3">
    <source>
        <dbReference type="Google" id="ProtNLM"/>
    </source>
</evidence>
<dbReference type="EMBL" id="MFQN01000007">
    <property type="protein sequence ID" value="OGH75516.1"/>
    <property type="molecule type" value="Genomic_DNA"/>
</dbReference>
<sequence>MPKKILIITPACHFKNAGAAQRDIYASIAIFQKMNYKVALYTIGSRAQDLLVLKSVASDYGIDLRTFLPLKNNWRRFKRVLLEPSLLDGAAYVFDQLCRDNVFLKYLRSYHPDFIFSFCSYSWPVLKCARQNGIKSVFRSHNFESSFFWESLNLNQKLNPLNWLRVLCKYRGEYLAIKNADKVGALPFEQVNIYKKWKASGVEILTLLFLPESLRQPNIHSNKECLDLFYLGASYNVIFHRRGAERLIGEIAPRVLARSPGKFKFHICGSKLPTDLAQRCRNGLIYEGYVPDLESFMQNMDAGVFPVMTGKTMKGKVFETLARAFPMVIPSNCLGGYDLRDGKEVLLADTAESFTEKILRLADVKVRTELSNNACNFAQKEFSEEKIVSVLSKLLSE</sequence>
<name>A0A1F6MV04_9BACT</name>
<protein>
    <recommendedName>
        <fullName evidence="3">Glycosyltransferase subfamily 4-like N-terminal domain-containing protein</fullName>
    </recommendedName>
</protein>
<dbReference type="STRING" id="1798692.A3G00_00435"/>
<accession>A0A1F6MV04</accession>
<reference evidence="1 2" key="1">
    <citation type="journal article" date="2016" name="Nat. Commun.">
        <title>Thousands of microbial genomes shed light on interconnected biogeochemical processes in an aquifer system.</title>
        <authorList>
            <person name="Anantharaman K."/>
            <person name="Brown C.T."/>
            <person name="Hug L.A."/>
            <person name="Sharon I."/>
            <person name="Castelle C.J."/>
            <person name="Probst A.J."/>
            <person name="Thomas B.C."/>
            <person name="Singh A."/>
            <person name="Wilkins M.J."/>
            <person name="Karaoz U."/>
            <person name="Brodie E.L."/>
            <person name="Williams K.H."/>
            <person name="Hubbard S.S."/>
            <person name="Banfield J.F."/>
        </authorList>
    </citation>
    <scope>NUCLEOTIDE SEQUENCE [LARGE SCALE GENOMIC DNA]</scope>
</reference>
<dbReference type="AlphaFoldDB" id="A0A1F6MV04"/>
<dbReference type="Gene3D" id="3.40.50.2000">
    <property type="entry name" value="Glycogen Phosphorylase B"/>
    <property type="match status" value="1"/>
</dbReference>
<comment type="caution">
    <text evidence="1">The sequence shown here is derived from an EMBL/GenBank/DDBJ whole genome shotgun (WGS) entry which is preliminary data.</text>
</comment>
<organism evidence="1 2">
    <name type="scientific">Candidatus Magasanikbacteria bacterium RIFCSPLOWO2_12_FULL_43_12</name>
    <dbReference type="NCBI Taxonomy" id="1798692"/>
    <lineage>
        <taxon>Bacteria</taxon>
        <taxon>Candidatus Magasanikiibacteriota</taxon>
    </lineage>
</organism>
<dbReference type="Pfam" id="PF13692">
    <property type="entry name" value="Glyco_trans_1_4"/>
    <property type="match status" value="1"/>
</dbReference>
<gene>
    <name evidence="1" type="ORF">A3G00_00435</name>
</gene>
<dbReference type="SUPFAM" id="SSF53756">
    <property type="entry name" value="UDP-Glycosyltransferase/glycogen phosphorylase"/>
    <property type="match status" value="1"/>
</dbReference>